<evidence type="ECO:0000313" key="1">
    <source>
        <dbReference type="EMBL" id="KAK5224214.1"/>
    </source>
</evidence>
<dbReference type="EMBL" id="JAVRRA010013738">
    <property type="protein sequence ID" value="KAK5224214.1"/>
    <property type="molecule type" value="Genomic_DNA"/>
</dbReference>
<accession>A0ABR0LRE5</accession>
<sequence length="70" mass="8056">MYRNVAQLQHPQRHADGKTQVCPPGTKMYLLEVGWLECDEGFVIRGGNTSLKSTEGRNFVNKRRELPMYC</sequence>
<name>A0ABR0LRE5_9PEZI</name>
<comment type="caution">
    <text evidence="1">The sequence shown here is derived from an EMBL/GenBank/DDBJ whole genome shotgun (WGS) entry which is preliminary data.</text>
</comment>
<gene>
    <name evidence="1" type="ORF">LTR16_012779</name>
</gene>
<protein>
    <submittedName>
        <fullName evidence="1">Uncharacterized protein</fullName>
    </submittedName>
</protein>
<feature type="non-terminal residue" evidence="1">
    <location>
        <position position="70"/>
    </location>
</feature>
<reference evidence="1 2" key="1">
    <citation type="submission" date="2023-08" db="EMBL/GenBank/DDBJ databases">
        <title>Black Yeasts Isolated from many extreme environments.</title>
        <authorList>
            <person name="Coleine C."/>
            <person name="Stajich J.E."/>
            <person name="Selbmann L."/>
        </authorList>
    </citation>
    <scope>NUCLEOTIDE SEQUENCE [LARGE SCALE GENOMIC DNA]</scope>
    <source>
        <strain evidence="1 2">CCFEE 536</strain>
    </source>
</reference>
<keyword evidence="2" id="KW-1185">Reference proteome</keyword>
<proteinExistence type="predicted"/>
<organism evidence="1 2">
    <name type="scientific">Cryomyces antarcticus</name>
    <dbReference type="NCBI Taxonomy" id="329879"/>
    <lineage>
        <taxon>Eukaryota</taxon>
        <taxon>Fungi</taxon>
        <taxon>Dikarya</taxon>
        <taxon>Ascomycota</taxon>
        <taxon>Pezizomycotina</taxon>
        <taxon>Dothideomycetes</taxon>
        <taxon>Dothideomycetes incertae sedis</taxon>
        <taxon>Cryomyces</taxon>
    </lineage>
</organism>
<evidence type="ECO:0000313" key="2">
    <source>
        <dbReference type="Proteomes" id="UP001357485"/>
    </source>
</evidence>
<dbReference type="Proteomes" id="UP001357485">
    <property type="component" value="Unassembled WGS sequence"/>
</dbReference>